<dbReference type="InterPro" id="IPR037359">
    <property type="entry name" value="NST/OST"/>
</dbReference>
<evidence type="ECO:0000256" key="2">
    <source>
        <dbReference type="ARBA" id="ARBA00023180"/>
    </source>
</evidence>
<evidence type="ECO:0000259" key="3">
    <source>
        <dbReference type="Pfam" id="PF00685"/>
    </source>
</evidence>
<feature type="domain" description="Sulfotransferase" evidence="3">
    <location>
        <begin position="100"/>
        <end position="323"/>
    </location>
</feature>
<keyword evidence="5" id="KW-1185">Reference proteome</keyword>
<keyword evidence="1" id="KW-0808">Transferase</keyword>
<feature type="non-terminal residue" evidence="4">
    <location>
        <position position="358"/>
    </location>
</feature>
<dbReference type="SUPFAM" id="SSF52540">
    <property type="entry name" value="P-loop containing nucleoside triphosphate hydrolases"/>
    <property type="match status" value="1"/>
</dbReference>
<evidence type="ECO:0000256" key="1">
    <source>
        <dbReference type="ARBA" id="ARBA00022679"/>
    </source>
</evidence>
<evidence type="ECO:0000313" key="4">
    <source>
        <dbReference type="EMBL" id="WAQ96249.1"/>
    </source>
</evidence>
<dbReference type="Gene3D" id="3.40.50.300">
    <property type="entry name" value="P-loop containing nucleotide triphosphate hydrolases"/>
    <property type="match status" value="1"/>
</dbReference>
<proteinExistence type="predicted"/>
<name>A0ABY7DG30_MYAAR</name>
<accession>A0ABY7DG30</accession>
<protein>
    <submittedName>
        <fullName evidence="4">HS3S2-like protein</fullName>
    </submittedName>
</protein>
<dbReference type="PANTHER" id="PTHR10605">
    <property type="entry name" value="HEPARAN SULFATE SULFOTRANSFERASE"/>
    <property type="match status" value="1"/>
</dbReference>
<keyword evidence="2" id="KW-0325">Glycoprotein</keyword>
<organism evidence="4 5">
    <name type="scientific">Mya arenaria</name>
    <name type="common">Soft-shell clam</name>
    <dbReference type="NCBI Taxonomy" id="6604"/>
    <lineage>
        <taxon>Eukaryota</taxon>
        <taxon>Metazoa</taxon>
        <taxon>Spiralia</taxon>
        <taxon>Lophotrochozoa</taxon>
        <taxon>Mollusca</taxon>
        <taxon>Bivalvia</taxon>
        <taxon>Autobranchia</taxon>
        <taxon>Heteroconchia</taxon>
        <taxon>Euheterodonta</taxon>
        <taxon>Imparidentia</taxon>
        <taxon>Neoheterodontei</taxon>
        <taxon>Myida</taxon>
        <taxon>Myoidea</taxon>
        <taxon>Myidae</taxon>
        <taxon>Mya</taxon>
    </lineage>
</organism>
<evidence type="ECO:0000313" key="5">
    <source>
        <dbReference type="Proteomes" id="UP001164746"/>
    </source>
</evidence>
<dbReference type="Proteomes" id="UP001164746">
    <property type="component" value="Chromosome 2"/>
</dbReference>
<dbReference type="PANTHER" id="PTHR10605:SF72">
    <property type="entry name" value="HEPARAN SULFATE 3-O SULFOTRANSFERASE-B, ISOFORM A"/>
    <property type="match status" value="1"/>
</dbReference>
<gene>
    <name evidence="4" type="ORF">MAR_028939</name>
</gene>
<dbReference type="InterPro" id="IPR027417">
    <property type="entry name" value="P-loop_NTPase"/>
</dbReference>
<dbReference type="InterPro" id="IPR000863">
    <property type="entry name" value="Sulfotransferase_dom"/>
</dbReference>
<reference evidence="4" key="1">
    <citation type="submission" date="2022-11" db="EMBL/GenBank/DDBJ databases">
        <title>Centuries of genome instability and evolution in soft-shell clam transmissible cancer (bioRxiv).</title>
        <authorList>
            <person name="Hart S.F.M."/>
            <person name="Yonemitsu M.A."/>
            <person name="Giersch R.M."/>
            <person name="Beal B.F."/>
            <person name="Arriagada G."/>
            <person name="Davis B.W."/>
            <person name="Ostrander E.A."/>
            <person name="Goff S.P."/>
            <person name="Metzger M.J."/>
        </authorList>
    </citation>
    <scope>NUCLEOTIDE SEQUENCE</scope>
    <source>
        <strain evidence="4">MELC-2E11</strain>
        <tissue evidence="4">Siphon/mantle</tissue>
    </source>
</reference>
<sequence length="358" mass="41790">CLANTERHIIGKVVSHGRCPILLLRLNNSTTNTVNDTSMFTEITSPCRRQRFLSRRELCLTEPTTTSMDRTTNKLNFNHIPLLVENLSSKPLDEHIRRLPKVIIIGVKKCGTRALLEYLKLHPLIKAPGPEPHFFDRNYHRGLDWYRSIMPSTKEHEITMEKTPRYFVSPDVPERIYNMSPNTKLVIVVRDPVIRALSDFTQAVSKNEVESNMTFRRRVLRRDGDINIHSSIVQTGIYVRYITNWLEYFGSSNIHIVSGEELVTNPLAVLETVQDFIGVEREIDGNLIYFNKTRGFPCIRILKRKRTSKCFGKTKGRNHVQTDSTTLKRLYDFYSPYNQYLFKVINKTFKWNLIQREK</sequence>
<dbReference type="Pfam" id="PF00685">
    <property type="entry name" value="Sulfotransfer_1"/>
    <property type="match status" value="1"/>
</dbReference>
<dbReference type="EMBL" id="CP111013">
    <property type="protein sequence ID" value="WAQ96249.1"/>
    <property type="molecule type" value="Genomic_DNA"/>
</dbReference>